<proteinExistence type="inferred from homology"/>
<feature type="transmembrane region" description="Helical" evidence="3">
    <location>
        <begin position="153"/>
        <end position="173"/>
    </location>
</feature>
<keyword evidence="2" id="KW-1003">Cell membrane</keyword>
<feature type="transmembrane region" description="Helical" evidence="3">
    <location>
        <begin position="94"/>
        <end position="115"/>
    </location>
</feature>
<evidence type="ECO:0000256" key="1">
    <source>
        <dbReference type="ARBA" id="ARBA00010692"/>
    </source>
</evidence>
<comment type="similarity">
    <text evidence="1 2">Belongs to the BioY family.</text>
</comment>
<dbReference type="Gene3D" id="1.10.1760.20">
    <property type="match status" value="1"/>
</dbReference>
<dbReference type="RefSeq" id="WP_012499521.1">
    <property type="nucleotide sequence ID" value="NC_011026.1"/>
</dbReference>
<evidence type="ECO:0000256" key="2">
    <source>
        <dbReference type="PIRNR" id="PIRNR016661"/>
    </source>
</evidence>
<reference evidence="4 5" key="1">
    <citation type="submission" date="2008-06" db="EMBL/GenBank/DDBJ databases">
        <title>Complete sequence of Chloroherpeton thalassium ATCC 35110.</title>
        <authorList>
            <consortium name="US DOE Joint Genome Institute"/>
            <person name="Lucas S."/>
            <person name="Copeland A."/>
            <person name="Lapidus A."/>
            <person name="Glavina del Rio T."/>
            <person name="Dalin E."/>
            <person name="Tice H."/>
            <person name="Bruce D."/>
            <person name="Goodwin L."/>
            <person name="Pitluck S."/>
            <person name="Schmutz J."/>
            <person name="Larimer F."/>
            <person name="Land M."/>
            <person name="Hauser L."/>
            <person name="Kyrpides N."/>
            <person name="Mikhailova N."/>
            <person name="Liu Z."/>
            <person name="Li T."/>
            <person name="Zhao F."/>
            <person name="Overmann J."/>
            <person name="Bryant D.A."/>
            <person name="Richardson P."/>
        </authorList>
    </citation>
    <scope>NUCLEOTIDE SEQUENCE [LARGE SCALE GENOMIC DNA]</scope>
    <source>
        <strain evidence="5">ATCC 35110 / GB-78</strain>
    </source>
</reference>
<dbReference type="GO" id="GO:0015225">
    <property type="term" value="F:biotin transmembrane transporter activity"/>
    <property type="evidence" value="ECO:0007669"/>
    <property type="project" value="UniProtKB-UniRule"/>
</dbReference>
<evidence type="ECO:0000313" key="5">
    <source>
        <dbReference type="Proteomes" id="UP000001208"/>
    </source>
</evidence>
<dbReference type="PIRSF" id="PIRSF016661">
    <property type="entry name" value="BioY"/>
    <property type="match status" value="1"/>
</dbReference>
<dbReference type="AlphaFoldDB" id="B3QXG3"/>
<keyword evidence="2" id="KW-0813">Transport</keyword>
<dbReference type="InterPro" id="IPR003784">
    <property type="entry name" value="BioY"/>
</dbReference>
<dbReference type="GO" id="GO:0005886">
    <property type="term" value="C:plasma membrane"/>
    <property type="evidence" value="ECO:0007669"/>
    <property type="project" value="UniProtKB-SubCell"/>
</dbReference>
<dbReference type="HOGENOM" id="CLU_077931_3_1_10"/>
<keyword evidence="3" id="KW-1133">Transmembrane helix</keyword>
<dbReference type="STRING" id="517418.Ctha_0972"/>
<dbReference type="KEGG" id="cts:Ctha_0972"/>
<sequence>MQAILSKNPSLNLKQVLLVGLFAMLTAVGAQIEIPLWPVPITMQTTMVLLSGALLGARLGMLSQLVYLSSGLFLPVFAGGSFGIATLLGPTGGFLLAFPLVAFLAGASVSANGSFVKNFSGIVVSSFVMFAVGVSWLKMLFGLSWAEAALQGFVPFIIGDLIKSGIVASSVSLKGKLTK</sequence>
<feature type="transmembrane region" description="Helical" evidence="3">
    <location>
        <begin position="66"/>
        <end position="88"/>
    </location>
</feature>
<comment type="subcellular location">
    <subcellularLocation>
        <location evidence="2">Cell membrane</location>
        <topology evidence="2">Multi-pass membrane protein</topology>
    </subcellularLocation>
</comment>
<dbReference type="Proteomes" id="UP000001208">
    <property type="component" value="Chromosome"/>
</dbReference>
<dbReference type="EMBL" id="CP001100">
    <property type="protein sequence ID" value="ACF13437.1"/>
    <property type="molecule type" value="Genomic_DNA"/>
</dbReference>
<keyword evidence="3" id="KW-0812">Transmembrane</keyword>
<organism evidence="4 5">
    <name type="scientific">Chloroherpeton thalassium (strain ATCC 35110 / GB-78)</name>
    <dbReference type="NCBI Taxonomy" id="517418"/>
    <lineage>
        <taxon>Bacteria</taxon>
        <taxon>Pseudomonadati</taxon>
        <taxon>Chlorobiota</taxon>
        <taxon>Chlorobiia</taxon>
        <taxon>Chlorobiales</taxon>
        <taxon>Chloroherpetonaceae</taxon>
        <taxon>Chloroherpeton</taxon>
    </lineage>
</organism>
<protein>
    <recommendedName>
        <fullName evidence="2">Biotin transporter</fullName>
    </recommendedName>
</protein>
<accession>B3QXG3</accession>
<dbReference type="PANTHER" id="PTHR34295">
    <property type="entry name" value="BIOTIN TRANSPORTER BIOY"/>
    <property type="match status" value="1"/>
</dbReference>
<dbReference type="eggNOG" id="COG1268">
    <property type="taxonomic scope" value="Bacteria"/>
</dbReference>
<feature type="transmembrane region" description="Helical" evidence="3">
    <location>
        <begin position="122"/>
        <end position="141"/>
    </location>
</feature>
<feature type="transmembrane region" description="Helical" evidence="3">
    <location>
        <begin position="40"/>
        <end position="59"/>
    </location>
</feature>
<evidence type="ECO:0000256" key="3">
    <source>
        <dbReference type="SAM" id="Phobius"/>
    </source>
</evidence>
<gene>
    <name evidence="4" type="ordered locus">Ctha_0972</name>
</gene>
<dbReference type="PANTHER" id="PTHR34295:SF1">
    <property type="entry name" value="BIOTIN TRANSPORTER BIOY"/>
    <property type="match status" value="1"/>
</dbReference>
<keyword evidence="2 3" id="KW-0472">Membrane</keyword>
<keyword evidence="5" id="KW-1185">Reference proteome</keyword>
<evidence type="ECO:0000313" key="4">
    <source>
        <dbReference type="EMBL" id="ACF13437.1"/>
    </source>
</evidence>
<dbReference type="Pfam" id="PF02632">
    <property type="entry name" value="BioY"/>
    <property type="match status" value="1"/>
</dbReference>
<name>B3QXG3_CHLT3</name>
<dbReference type="OrthoDB" id="1496139at2"/>